<dbReference type="AlphaFoldDB" id="A0A317SJU2"/>
<dbReference type="Proteomes" id="UP000246991">
    <property type="component" value="Unassembled WGS sequence"/>
</dbReference>
<proteinExistence type="predicted"/>
<dbReference type="OrthoDB" id="10401471at2759"/>
<dbReference type="EMBL" id="PYWC01000058">
    <property type="protein sequence ID" value="PWW74653.1"/>
    <property type="molecule type" value="Genomic_DNA"/>
</dbReference>
<evidence type="ECO:0000313" key="1">
    <source>
        <dbReference type="EMBL" id="PWW74653.1"/>
    </source>
</evidence>
<comment type="caution">
    <text evidence="1">The sequence shown here is derived from an EMBL/GenBank/DDBJ whole genome shotgun (WGS) entry which is preliminary data.</text>
</comment>
<sequence length="74" mass="8807">MFSLNKTTLINRYENCTKNPHHAHQSQQRFTEEEEDRIVQWIIELDDMGMASREHFVRELMLGIMQDRGDRAGT</sequence>
<name>A0A317SJU2_9PEZI</name>
<keyword evidence="2" id="KW-1185">Reference proteome</keyword>
<accession>A0A317SJU2</accession>
<evidence type="ECO:0000313" key="2">
    <source>
        <dbReference type="Proteomes" id="UP000246991"/>
    </source>
</evidence>
<evidence type="ECO:0008006" key="3">
    <source>
        <dbReference type="Google" id="ProtNLM"/>
    </source>
</evidence>
<organism evidence="1 2">
    <name type="scientific">Tuber magnatum</name>
    <name type="common">white Piedmont truffle</name>
    <dbReference type="NCBI Taxonomy" id="42249"/>
    <lineage>
        <taxon>Eukaryota</taxon>
        <taxon>Fungi</taxon>
        <taxon>Dikarya</taxon>
        <taxon>Ascomycota</taxon>
        <taxon>Pezizomycotina</taxon>
        <taxon>Pezizomycetes</taxon>
        <taxon>Pezizales</taxon>
        <taxon>Tuberaceae</taxon>
        <taxon>Tuber</taxon>
    </lineage>
</organism>
<protein>
    <recommendedName>
        <fullName evidence="3">HTH CENPB-type domain-containing protein</fullName>
    </recommendedName>
</protein>
<reference evidence="1 2" key="1">
    <citation type="submission" date="2018-03" db="EMBL/GenBank/DDBJ databases">
        <title>Genomes of Pezizomycetes fungi and the evolution of truffles.</title>
        <authorList>
            <person name="Murat C."/>
            <person name="Payen T."/>
            <person name="Noel B."/>
            <person name="Kuo A."/>
            <person name="Martin F.M."/>
        </authorList>
    </citation>
    <scope>NUCLEOTIDE SEQUENCE [LARGE SCALE GENOMIC DNA]</scope>
    <source>
        <strain evidence="1">091103-1</strain>
    </source>
</reference>
<gene>
    <name evidence="1" type="ORF">C7212DRAFT_208873</name>
</gene>